<sequence>MSKEKEVRLLTTPIEIRSEGEGQAEYVEGYALKFEKWSERLGWFKEIISRNALESTDLSNVIALFNHREDFPLARNTVSGESGKLELEIDGIGLKFRFKPSDTSYARDLMENIRSGVINQCSFAFSLDYNKGDEPDEWRINENEDIYERRINRIHRIYDISLVTTPAYSDTEAVVGARSMEKVEEMKDQRSAPTDEILKIELELLSLDLPE</sequence>
<evidence type="ECO:0000259" key="4">
    <source>
        <dbReference type="Pfam" id="PF04586"/>
    </source>
</evidence>
<dbReference type="GO" id="GO:0006508">
    <property type="term" value="P:proteolysis"/>
    <property type="evidence" value="ECO:0007669"/>
    <property type="project" value="UniProtKB-KW"/>
</dbReference>
<dbReference type="GO" id="GO:0008233">
    <property type="term" value="F:peptidase activity"/>
    <property type="evidence" value="ECO:0007669"/>
    <property type="project" value="UniProtKB-KW"/>
</dbReference>
<dbReference type="EMBL" id="CP017786">
    <property type="protein sequence ID" value="AOZ89295.1"/>
    <property type="molecule type" value="Genomic_DNA"/>
</dbReference>
<evidence type="ECO:0000313" key="5">
    <source>
        <dbReference type="EMBL" id="AOZ89295.1"/>
    </source>
</evidence>
<name>A0AAC9IGM5_9BACI</name>
<keyword evidence="1" id="KW-1188">Viral release from host cell</keyword>
<evidence type="ECO:0000256" key="2">
    <source>
        <dbReference type="ARBA" id="ARBA00022670"/>
    </source>
</evidence>
<evidence type="ECO:0000256" key="3">
    <source>
        <dbReference type="ARBA" id="ARBA00022801"/>
    </source>
</evidence>
<dbReference type="InterPro" id="IPR006433">
    <property type="entry name" value="Prohead_protease"/>
</dbReference>
<reference evidence="5 6" key="1">
    <citation type="submission" date="2016-10" db="EMBL/GenBank/DDBJ databases">
        <title>Whole genome sequence of hyper active fibrinolysis bacterium Bacillus pumilus strain VV3 isolated from fermented rice.</title>
        <authorList>
            <person name="Mariadas V.A."/>
            <person name="Vijayaraghavan P."/>
            <person name="Dhandapani V."/>
        </authorList>
    </citation>
    <scope>NUCLEOTIDE SEQUENCE [LARGE SCALE GENOMIC DNA]</scope>
    <source>
        <strain evidence="5 6">VV3</strain>
    </source>
</reference>
<gene>
    <name evidence="5" type="ORF">BK049_11725</name>
</gene>
<proteinExistence type="predicted"/>
<dbReference type="KEGG" id="bxi:BK049_11725"/>
<dbReference type="Proteomes" id="UP000177709">
    <property type="component" value="Chromosome"/>
</dbReference>
<dbReference type="NCBIfam" id="TIGR01543">
    <property type="entry name" value="proheadase_HK97"/>
    <property type="match status" value="1"/>
</dbReference>
<accession>A0AAC9IGM5</accession>
<dbReference type="AlphaFoldDB" id="A0AAC9IGM5"/>
<feature type="domain" description="Prohead serine protease" evidence="4">
    <location>
        <begin position="14"/>
        <end position="184"/>
    </location>
</feature>
<evidence type="ECO:0000256" key="1">
    <source>
        <dbReference type="ARBA" id="ARBA00022612"/>
    </source>
</evidence>
<dbReference type="Pfam" id="PF04586">
    <property type="entry name" value="Peptidase_S78"/>
    <property type="match status" value="1"/>
</dbReference>
<protein>
    <submittedName>
        <fullName evidence="5">Peptidase U35</fullName>
    </submittedName>
</protein>
<keyword evidence="3" id="KW-0378">Hydrolase</keyword>
<evidence type="ECO:0000313" key="6">
    <source>
        <dbReference type="Proteomes" id="UP000177709"/>
    </source>
</evidence>
<organism evidence="5 6">
    <name type="scientific">Bacillus xiamenensis</name>
    <dbReference type="NCBI Taxonomy" id="1178537"/>
    <lineage>
        <taxon>Bacteria</taxon>
        <taxon>Bacillati</taxon>
        <taxon>Bacillota</taxon>
        <taxon>Bacilli</taxon>
        <taxon>Bacillales</taxon>
        <taxon>Bacillaceae</taxon>
        <taxon>Bacillus</taxon>
    </lineage>
</organism>
<dbReference type="RefSeq" id="WP_071168572.1">
    <property type="nucleotide sequence ID" value="NZ_CP017786.1"/>
</dbReference>
<keyword evidence="2" id="KW-0645">Protease</keyword>
<dbReference type="InterPro" id="IPR054613">
    <property type="entry name" value="Peptidase_S78_dom"/>
</dbReference>